<sequence>MGAAYTYDRFSDPQRQIRLLHLHCSDDRNSSLTGQIEIYNVPTDGTVMEPRFEALSYTWGSATANKQVFVNDETLMITDSLESFLRVRRQPQQELVFWVDAICINQQDVEEKSQQIPLMGFIYTLACKVTIWLGPRSDDSDFGMQWLNELGEDSPYAKMPLLSSKSLRAVQNILLRPWWTRMWIVQEIVSGGFHFKMHHMHLMCGDRAVSWMNLVIAAARMRAYQDDQRQFFPNIDRILELDALRDSPLGLRLAGPYRVYVERSLYSPVPMLARCRRYDATDPRDKVYAIYNLISESIPGLDRPDYRASVEEVYTNLAISRYEQDDVKLLTYCGPSSLDAPSWVPDWSLKPRCRPLPTGTGLYSDVPWWCEPPDDSAPQTEEYGPYRDALGETRSRRIVQGYIFRGYHFHGYNAFGEQMAFEKALRVERLELAVNETKLMKAFEALSPSADASKGPRPGELAELDTIVSAMVREVYARASKSTLSPQDQPGPLKEGELVTERQQKTKLLRSLEYSSPPYAAGGDVSFKVIVDSATGEANVSGVLWDTIDTVHSEPFPDDIEGTWQNATLFMVAVGLCKALATNHQAARERYPDIRSRMMAFWSTLLAGQILLIDQSHVICAGGEKMDYMNWLPEIDKTWSERAPPLTPMTSGLIHLQQVVNDNREAAALLDLKTFVQHDWLHGTENEDRKRDDDESHVNEDVQNLLFGDWSQEEGASYEKELSRLGSLWRQQPYDLYHRPFSLLNVVPDPFWEDRKERDELAKRKTFEHKPLPMTSPGPGIQPGSPEYGEYEKIAQRIQESAKRKISLDPPGTLDIGIEQYALGRRFFITEKGYFGLGPETVRPGDRIAVFFGLSVPLVLRDHEESGFPSKTVLGETYVHGVMDGEVLQQWRDGCVEHENVLLR</sequence>
<dbReference type="Pfam" id="PF06985">
    <property type="entry name" value="HET"/>
    <property type="match status" value="1"/>
</dbReference>
<keyword evidence="4" id="KW-1185">Reference proteome</keyword>
<dbReference type="PANTHER" id="PTHR24148">
    <property type="entry name" value="ANKYRIN REPEAT DOMAIN-CONTAINING PROTEIN 39 HOMOLOG-RELATED"/>
    <property type="match status" value="1"/>
</dbReference>
<dbReference type="InterPro" id="IPR052895">
    <property type="entry name" value="HetReg/Transcr_Mod"/>
</dbReference>
<gene>
    <name evidence="3" type="ORF">M409DRAFT_15966</name>
</gene>
<dbReference type="AlphaFoldDB" id="A0A6A6D2S5"/>
<feature type="domain" description="Heterokaryon incompatibility" evidence="2">
    <location>
        <begin position="52"/>
        <end position="187"/>
    </location>
</feature>
<evidence type="ECO:0000313" key="4">
    <source>
        <dbReference type="Proteomes" id="UP000799537"/>
    </source>
</evidence>
<evidence type="ECO:0000259" key="2">
    <source>
        <dbReference type="Pfam" id="PF06985"/>
    </source>
</evidence>
<evidence type="ECO:0000313" key="3">
    <source>
        <dbReference type="EMBL" id="KAF2173691.1"/>
    </source>
</evidence>
<dbReference type="RefSeq" id="XP_033674580.1">
    <property type="nucleotide sequence ID" value="XM_033803427.1"/>
</dbReference>
<dbReference type="Pfam" id="PF26639">
    <property type="entry name" value="Het-6_barrel"/>
    <property type="match status" value="1"/>
</dbReference>
<dbReference type="InterPro" id="IPR010730">
    <property type="entry name" value="HET"/>
</dbReference>
<protein>
    <recommendedName>
        <fullName evidence="2">Heterokaryon incompatibility domain-containing protein</fullName>
    </recommendedName>
</protein>
<dbReference type="OrthoDB" id="2157530at2759"/>
<proteinExistence type="predicted"/>
<organism evidence="3 4">
    <name type="scientific">Zasmidium cellare ATCC 36951</name>
    <dbReference type="NCBI Taxonomy" id="1080233"/>
    <lineage>
        <taxon>Eukaryota</taxon>
        <taxon>Fungi</taxon>
        <taxon>Dikarya</taxon>
        <taxon>Ascomycota</taxon>
        <taxon>Pezizomycotina</taxon>
        <taxon>Dothideomycetes</taxon>
        <taxon>Dothideomycetidae</taxon>
        <taxon>Mycosphaerellales</taxon>
        <taxon>Mycosphaerellaceae</taxon>
        <taxon>Zasmidium</taxon>
    </lineage>
</organism>
<dbReference type="GeneID" id="54556699"/>
<accession>A0A6A6D2S5</accession>
<evidence type="ECO:0000256" key="1">
    <source>
        <dbReference type="SAM" id="MobiDB-lite"/>
    </source>
</evidence>
<reference evidence="3" key="1">
    <citation type="journal article" date="2020" name="Stud. Mycol.">
        <title>101 Dothideomycetes genomes: a test case for predicting lifestyles and emergence of pathogens.</title>
        <authorList>
            <person name="Haridas S."/>
            <person name="Albert R."/>
            <person name="Binder M."/>
            <person name="Bloem J."/>
            <person name="Labutti K."/>
            <person name="Salamov A."/>
            <person name="Andreopoulos B."/>
            <person name="Baker S."/>
            <person name="Barry K."/>
            <person name="Bills G."/>
            <person name="Bluhm B."/>
            <person name="Cannon C."/>
            <person name="Castanera R."/>
            <person name="Culley D."/>
            <person name="Daum C."/>
            <person name="Ezra D."/>
            <person name="Gonzalez J."/>
            <person name="Henrissat B."/>
            <person name="Kuo A."/>
            <person name="Liang C."/>
            <person name="Lipzen A."/>
            <person name="Lutzoni F."/>
            <person name="Magnuson J."/>
            <person name="Mondo S."/>
            <person name="Nolan M."/>
            <person name="Ohm R."/>
            <person name="Pangilinan J."/>
            <person name="Park H.-J."/>
            <person name="Ramirez L."/>
            <person name="Alfaro M."/>
            <person name="Sun H."/>
            <person name="Tritt A."/>
            <person name="Yoshinaga Y."/>
            <person name="Zwiers L.-H."/>
            <person name="Turgeon B."/>
            <person name="Goodwin S."/>
            <person name="Spatafora J."/>
            <person name="Crous P."/>
            <person name="Grigoriev I."/>
        </authorList>
    </citation>
    <scope>NUCLEOTIDE SEQUENCE</scope>
    <source>
        <strain evidence="3">ATCC 36951</strain>
    </source>
</reference>
<dbReference type="PANTHER" id="PTHR24148:SF64">
    <property type="entry name" value="HETEROKARYON INCOMPATIBILITY DOMAIN-CONTAINING PROTEIN"/>
    <property type="match status" value="1"/>
</dbReference>
<dbReference type="EMBL" id="ML993579">
    <property type="protein sequence ID" value="KAF2173691.1"/>
    <property type="molecule type" value="Genomic_DNA"/>
</dbReference>
<dbReference type="Proteomes" id="UP000799537">
    <property type="component" value="Unassembled WGS sequence"/>
</dbReference>
<name>A0A6A6D2S5_ZASCE</name>
<feature type="region of interest" description="Disordered" evidence="1">
    <location>
        <begin position="480"/>
        <end position="499"/>
    </location>
</feature>